<keyword evidence="2" id="KW-1185">Reference proteome</keyword>
<organism evidence="1 2">
    <name type="scientific">Dermacentor silvarum</name>
    <name type="common">Tick</name>
    <dbReference type="NCBI Taxonomy" id="543639"/>
    <lineage>
        <taxon>Eukaryota</taxon>
        <taxon>Metazoa</taxon>
        <taxon>Ecdysozoa</taxon>
        <taxon>Arthropoda</taxon>
        <taxon>Chelicerata</taxon>
        <taxon>Arachnida</taxon>
        <taxon>Acari</taxon>
        <taxon>Parasitiformes</taxon>
        <taxon>Ixodida</taxon>
        <taxon>Ixodoidea</taxon>
        <taxon>Ixodidae</taxon>
        <taxon>Rhipicephalinae</taxon>
        <taxon>Dermacentor</taxon>
    </lineage>
</organism>
<evidence type="ECO:0000313" key="1">
    <source>
        <dbReference type="EMBL" id="KAH7978283.1"/>
    </source>
</evidence>
<accession>A0ACB8DVH7</accession>
<dbReference type="EMBL" id="CM023470">
    <property type="protein sequence ID" value="KAH7978283.1"/>
    <property type="molecule type" value="Genomic_DNA"/>
</dbReference>
<reference evidence="1" key="1">
    <citation type="submission" date="2020-05" db="EMBL/GenBank/DDBJ databases">
        <title>Large-scale comparative analyses of tick genomes elucidate their genetic diversity and vector capacities.</title>
        <authorList>
            <person name="Jia N."/>
            <person name="Wang J."/>
            <person name="Shi W."/>
            <person name="Du L."/>
            <person name="Sun Y."/>
            <person name="Zhan W."/>
            <person name="Jiang J."/>
            <person name="Wang Q."/>
            <person name="Zhang B."/>
            <person name="Ji P."/>
            <person name="Sakyi L.B."/>
            <person name="Cui X."/>
            <person name="Yuan T."/>
            <person name="Jiang B."/>
            <person name="Yang W."/>
            <person name="Lam T.T.-Y."/>
            <person name="Chang Q."/>
            <person name="Ding S."/>
            <person name="Wang X."/>
            <person name="Zhu J."/>
            <person name="Ruan X."/>
            <person name="Zhao L."/>
            <person name="Wei J."/>
            <person name="Que T."/>
            <person name="Du C."/>
            <person name="Cheng J."/>
            <person name="Dai P."/>
            <person name="Han X."/>
            <person name="Huang E."/>
            <person name="Gao Y."/>
            <person name="Liu J."/>
            <person name="Shao H."/>
            <person name="Ye R."/>
            <person name="Li L."/>
            <person name="Wei W."/>
            <person name="Wang X."/>
            <person name="Wang C."/>
            <person name="Yang T."/>
            <person name="Huo Q."/>
            <person name="Li W."/>
            <person name="Guo W."/>
            <person name="Chen H."/>
            <person name="Zhou L."/>
            <person name="Ni X."/>
            <person name="Tian J."/>
            <person name="Zhou Y."/>
            <person name="Sheng Y."/>
            <person name="Liu T."/>
            <person name="Pan Y."/>
            <person name="Xia L."/>
            <person name="Li J."/>
            <person name="Zhao F."/>
            <person name="Cao W."/>
        </authorList>
    </citation>
    <scope>NUCLEOTIDE SEQUENCE</scope>
    <source>
        <strain evidence="1">Dsil-2018</strain>
    </source>
</reference>
<sequence length="198" mass="22220">MVNCAVYGCSKRSKNKPNEENFQPIGFYVVPRVKLGPCLKTVELWSRRRALWLSRIHRKDLDESATHYRVCGAHFITGDEECPASEQPTVQHLAGHTTPEEPSSLECTALQDNAATVLCHLQVDLQNNQASACMIDKEVTADLLSAHISSLEDENRRLQHDLASAHSRLAKAVPGDRNVFRSNTDMVLFYTGLQIMQF</sequence>
<protein>
    <submittedName>
        <fullName evidence="1">Uncharacterized protein</fullName>
    </submittedName>
</protein>
<gene>
    <name evidence="1" type="ORF">HPB49_005052</name>
</gene>
<comment type="caution">
    <text evidence="1">The sequence shown here is derived from an EMBL/GenBank/DDBJ whole genome shotgun (WGS) entry which is preliminary data.</text>
</comment>
<evidence type="ECO:0000313" key="2">
    <source>
        <dbReference type="Proteomes" id="UP000821865"/>
    </source>
</evidence>
<proteinExistence type="predicted"/>
<dbReference type="Proteomes" id="UP000821865">
    <property type="component" value="Chromosome 1"/>
</dbReference>
<name>A0ACB8DVH7_DERSI</name>